<comment type="caution">
    <text evidence="6">The sequence shown here is derived from an EMBL/GenBank/DDBJ whole genome shotgun (WGS) entry which is preliminary data.</text>
</comment>
<proteinExistence type="predicted"/>
<keyword evidence="3 5" id="KW-1133">Transmembrane helix</keyword>
<feature type="transmembrane region" description="Helical" evidence="5">
    <location>
        <begin position="6"/>
        <end position="23"/>
    </location>
</feature>
<name>A0ABV5B938_9BACL</name>
<dbReference type="Pfam" id="PF13564">
    <property type="entry name" value="DoxX_2"/>
    <property type="match status" value="1"/>
</dbReference>
<accession>A0ABV5B938</accession>
<keyword evidence="4 5" id="KW-0472">Membrane</keyword>
<feature type="transmembrane region" description="Helical" evidence="5">
    <location>
        <begin position="96"/>
        <end position="115"/>
    </location>
</feature>
<evidence type="ECO:0000256" key="5">
    <source>
        <dbReference type="SAM" id="Phobius"/>
    </source>
</evidence>
<evidence type="ECO:0000256" key="2">
    <source>
        <dbReference type="ARBA" id="ARBA00022692"/>
    </source>
</evidence>
<keyword evidence="7" id="KW-1185">Reference proteome</keyword>
<dbReference type="EMBL" id="JBHILM010000016">
    <property type="protein sequence ID" value="MFB5682214.1"/>
    <property type="molecule type" value="Genomic_DNA"/>
</dbReference>
<evidence type="ECO:0000256" key="1">
    <source>
        <dbReference type="ARBA" id="ARBA00004141"/>
    </source>
</evidence>
<feature type="transmembrane region" description="Helical" evidence="5">
    <location>
        <begin position="66"/>
        <end position="84"/>
    </location>
</feature>
<dbReference type="Proteomes" id="UP001580407">
    <property type="component" value="Unassembled WGS sequence"/>
</dbReference>
<evidence type="ECO:0000313" key="7">
    <source>
        <dbReference type="Proteomes" id="UP001580407"/>
    </source>
</evidence>
<evidence type="ECO:0000313" key="6">
    <source>
        <dbReference type="EMBL" id="MFB5682214.1"/>
    </source>
</evidence>
<feature type="transmembrane region" description="Helical" evidence="5">
    <location>
        <begin position="43"/>
        <end position="60"/>
    </location>
</feature>
<comment type="subcellular location">
    <subcellularLocation>
        <location evidence="1">Membrane</location>
        <topology evidence="1">Multi-pass membrane protein</topology>
    </subcellularLocation>
</comment>
<keyword evidence="2 5" id="KW-0812">Transmembrane</keyword>
<dbReference type="RefSeq" id="WP_375525976.1">
    <property type="nucleotide sequence ID" value="NZ_JBHILM010000016.1"/>
</dbReference>
<evidence type="ECO:0000256" key="3">
    <source>
        <dbReference type="ARBA" id="ARBA00022989"/>
    </source>
</evidence>
<sequence length="116" mass="12665">MLHIVAIVLGAILGIAYVIVGFMKFGGKEPVESFKHYGYSDGFRILVGILEILGGVWMIIGIWSQWVAILAGPWIAVIMVGAMITQIRAKNEVKEIMLPVPFLILALAVSVINLVM</sequence>
<gene>
    <name evidence="6" type="ORF">ACE3NQ_14915</name>
</gene>
<evidence type="ECO:0000256" key="4">
    <source>
        <dbReference type="ARBA" id="ARBA00023136"/>
    </source>
</evidence>
<organism evidence="6 7">
    <name type="scientific">Paenibacillus terreus</name>
    <dbReference type="NCBI Taxonomy" id="1387834"/>
    <lineage>
        <taxon>Bacteria</taxon>
        <taxon>Bacillati</taxon>
        <taxon>Bacillota</taxon>
        <taxon>Bacilli</taxon>
        <taxon>Bacillales</taxon>
        <taxon>Paenibacillaceae</taxon>
        <taxon>Paenibacillus</taxon>
    </lineage>
</organism>
<reference evidence="6 7" key="1">
    <citation type="submission" date="2024-09" db="EMBL/GenBank/DDBJ databases">
        <authorList>
            <person name="Ruan L."/>
        </authorList>
    </citation>
    <scope>NUCLEOTIDE SEQUENCE [LARGE SCALE GENOMIC DNA]</scope>
    <source>
        <strain evidence="6 7">D33</strain>
    </source>
</reference>
<protein>
    <submittedName>
        <fullName evidence="6">DoxX family protein</fullName>
    </submittedName>
</protein>
<dbReference type="InterPro" id="IPR032808">
    <property type="entry name" value="DoxX"/>
</dbReference>